<evidence type="ECO:0000256" key="1">
    <source>
        <dbReference type="SAM" id="MobiDB-lite"/>
    </source>
</evidence>
<sequence length="135" mass="15767">MYQDMETASISSAEAMGLAKCLDNSVEYILDYCCCCIFHRTKYDPFLFRAFAIAFEVYTLISTWRLFNYICDVLMDEEMTGKRRFRTTSEIDAEREREIEEAMREPIVETTESDPLLIHEEVGIDEVEDEDVPSD</sequence>
<keyword evidence="2" id="KW-0812">Transmembrane</keyword>
<dbReference type="AlphaFoldDB" id="A0A7E4UYI1"/>
<keyword evidence="3" id="KW-1185">Reference proteome</keyword>
<organism evidence="3 4">
    <name type="scientific">Panagrellus redivivus</name>
    <name type="common">Microworm</name>
    <dbReference type="NCBI Taxonomy" id="6233"/>
    <lineage>
        <taxon>Eukaryota</taxon>
        <taxon>Metazoa</taxon>
        <taxon>Ecdysozoa</taxon>
        <taxon>Nematoda</taxon>
        <taxon>Chromadorea</taxon>
        <taxon>Rhabditida</taxon>
        <taxon>Tylenchina</taxon>
        <taxon>Panagrolaimomorpha</taxon>
        <taxon>Panagrolaimoidea</taxon>
        <taxon>Panagrolaimidae</taxon>
        <taxon>Panagrellus</taxon>
    </lineage>
</organism>
<dbReference type="Proteomes" id="UP000492821">
    <property type="component" value="Unassembled WGS sequence"/>
</dbReference>
<evidence type="ECO:0000313" key="4">
    <source>
        <dbReference type="WBParaSite" id="Pan_g14324.t1"/>
    </source>
</evidence>
<proteinExistence type="predicted"/>
<accession>A0A7E4UYI1</accession>
<feature type="compositionally biased region" description="Acidic residues" evidence="1">
    <location>
        <begin position="123"/>
        <end position="135"/>
    </location>
</feature>
<keyword evidence="2" id="KW-0472">Membrane</keyword>
<feature type="transmembrane region" description="Helical" evidence="2">
    <location>
        <begin position="46"/>
        <end position="67"/>
    </location>
</feature>
<feature type="compositionally biased region" description="Basic and acidic residues" evidence="1">
    <location>
        <begin position="94"/>
        <end position="107"/>
    </location>
</feature>
<evidence type="ECO:0000313" key="3">
    <source>
        <dbReference type="Proteomes" id="UP000492821"/>
    </source>
</evidence>
<name>A0A7E4UYI1_PANRE</name>
<keyword evidence="2" id="KW-1133">Transmembrane helix</keyword>
<reference evidence="4" key="2">
    <citation type="submission" date="2020-10" db="UniProtKB">
        <authorList>
            <consortium name="WormBaseParasite"/>
        </authorList>
    </citation>
    <scope>IDENTIFICATION</scope>
</reference>
<protein>
    <submittedName>
        <fullName evidence="4">Bestrophin homolog</fullName>
    </submittedName>
</protein>
<reference evidence="3" key="1">
    <citation type="journal article" date="2013" name="Genetics">
        <title>The draft genome and transcriptome of Panagrellus redivivus are shaped by the harsh demands of a free-living lifestyle.</title>
        <authorList>
            <person name="Srinivasan J."/>
            <person name="Dillman A.R."/>
            <person name="Macchietto M.G."/>
            <person name="Heikkinen L."/>
            <person name="Lakso M."/>
            <person name="Fracchia K.M."/>
            <person name="Antoshechkin I."/>
            <person name="Mortazavi A."/>
            <person name="Wong G."/>
            <person name="Sternberg P.W."/>
        </authorList>
    </citation>
    <scope>NUCLEOTIDE SEQUENCE [LARGE SCALE GENOMIC DNA]</scope>
    <source>
        <strain evidence="3">MT8872</strain>
    </source>
</reference>
<dbReference type="WBParaSite" id="Pan_g14324.t1">
    <property type="protein sequence ID" value="Pan_g14324.t1"/>
    <property type="gene ID" value="Pan_g14324"/>
</dbReference>
<evidence type="ECO:0000256" key="2">
    <source>
        <dbReference type="SAM" id="Phobius"/>
    </source>
</evidence>
<feature type="region of interest" description="Disordered" evidence="1">
    <location>
        <begin position="94"/>
        <end position="135"/>
    </location>
</feature>